<gene>
    <name evidence="2" type="ORF">AMK59_6106</name>
</gene>
<feature type="compositionally biased region" description="Polar residues" evidence="1">
    <location>
        <begin position="1"/>
        <end position="22"/>
    </location>
</feature>
<evidence type="ECO:0000313" key="2">
    <source>
        <dbReference type="EMBL" id="KRT81361.1"/>
    </source>
</evidence>
<dbReference type="AlphaFoldDB" id="A0A0T6B1Y4"/>
<name>A0A0T6B1Y4_9SCAR</name>
<reference evidence="2 3" key="1">
    <citation type="submission" date="2015-09" db="EMBL/GenBank/DDBJ databases">
        <title>Draft genome of the scarab beetle Oryctes borbonicus.</title>
        <authorList>
            <person name="Meyer J.M."/>
            <person name="Markov G.V."/>
            <person name="Baskaran P."/>
            <person name="Herrmann M."/>
            <person name="Sommer R.J."/>
            <person name="Roedelsperger C."/>
        </authorList>
    </citation>
    <scope>NUCLEOTIDE SEQUENCE [LARGE SCALE GENOMIC DNA]</scope>
    <source>
        <strain evidence="2">OB123</strain>
        <tissue evidence="2">Whole animal</tissue>
    </source>
</reference>
<dbReference type="GO" id="GO:0005886">
    <property type="term" value="C:plasma membrane"/>
    <property type="evidence" value="ECO:0007669"/>
    <property type="project" value="TreeGrafter"/>
</dbReference>
<organism evidence="2 3">
    <name type="scientific">Oryctes borbonicus</name>
    <dbReference type="NCBI Taxonomy" id="1629725"/>
    <lineage>
        <taxon>Eukaryota</taxon>
        <taxon>Metazoa</taxon>
        <taxon>Ecdysozoa</taxon>
        <taxon>Arthropoda</taxon>
        <taxon>Hexapoda</taxon>
        <taxon>Insecta</taxon>
        <taxon>Pterygota</taxon>
        <taxon>Neoptera</taxon>
        <taxon>Endopterygota</taxon>
        <taxon>Coleoptera</taxon>
        <taxon>Polyphaga</taxon>
        <taxon>Scarabaeiformia</taxon>
        <taxon>Scarabaeidae</taxon>
        <taxon>Dynastinae</taxon>
        <taxon>Oryctes</taxon>
    </lineage>
</organism>
<dbReference type="OrthoDB" id="6050183at2759"/>
<feature type="compositionally biased region" description="Basic and acidic residues" evidence="1">
    <location>
        <begin position="136"/>
        <end position="160"/>
    </location>
</feature>
<dbReference type="GO" id="GO:0008582">
    <property type="term" value="P:regulation of synaptic assembly at neuromuscular junction"/>
    <property type="evidence" value="ECO:0007669"/>
    <property type="project" value="TreeGrafter"/>
</dbReference>
<dbReference type="GO" id="GO:0005634">
    <property type="term" value="C:nucleus"/>
    <property type="evidence" value="ECO:0007669"/>
    <property type="project" value="TreeGrafter"/>
</dbReference>
<feature type="non-terminal residue" evidence="2">
    <location>
        <position position="1"/>
    </location>
</feature>
<proteinExistence type="predicted"/>
<comment type="caution">
    <text evidence="2">The sequence shown here is derived from an EMBL/GenBank/DDBJ whole genome shotgun (WGS) entry which is preliminary data.</text>
</comment>
<accession>A0A0T6B1Y4</accession>
<dbReference type="GO" id="GO:0061630">
    <property type="term" value="F:ubiquitin protein ligase activity"/>
    <property type="evidence" value="ECO:0007669"/>
    <property type="project" value="TreeGrafter"/>
</dbReference>
<feature type="compositionally biased region" description="Polar residues" evidence="1">
    <location>
        <begin position="63"/>
        <end position="74"/>
    </location>
</feature>
<evidence type="ECO:0000256" key="1">
    <source>
        <dbReference type="SAM" id="MobiDB-lite"/>
    </source>
</evidence>
<feature type="region of interest" description="Disordered" evidence="1">
    <location>
        <begin position="1"/>
        <end position="80"/>
    </location>
</feature>
<feature type="region of interest" description="Disordered" evidence="1">
    <location>
        <begin position="134"/>
        <end position="160"/>
    </location>
</feature>
<feature type="compositionally biased region" description="Low complexity" evidence="1">
    <location>
        <begin position="182"/>
        <end position="192"/>
    </location>
</feature>
<dbReference type="GO" id="GO:0007411">
    <property type="term" value="P:axon guidance"/>
    <property type="evidence" value="ECO:0007669"/>
    <property type="project" value="TreeGrafter"/>
</dbReference>
<dbReference type="EMBL" id="LJIG01016185">
    <property type="protein sequence ID" value="KRT81361.1"/>
    <property type="molecule type" value="Genomic_DNA"/>
</dbReference>
<evidence type="ECO:0000313" key="3">
    <source>
        <dbReference type="Proteomes" id="UP000051574"/>
    </source>
</evidence>
<dbReference type="Proteomes" id="UP000051574">
    <property type="component" value="Unassembled WGS sequence"/>
</dbReference>
<feature type="compositionally biased region" description="Basic and acidic residues" evidence="1">
    <location>
        <begin position="35"/>
        <end position="51"/>
    </location>
</feature>
<feature type="non-terminal residue" evidence="2">
    <location>
        <position position="276"/>
    </location>
</feature>
<sequence length="276" mass="30228">ETSPRILTQTGTQTSPETSNITPPVKGHFSIGAGNKEERVSPKMTRKDRSSSKSRSKRAISPANAQQFSTSSKVNYPGNEPVKQAVSPSVAEAMRAVFAAFLWHEGIVHDAMACASFLKFHPTLPKQGALVVTRHGHSDTPVDKRRQELTKEERARQRHSVEVANAGSYLHIQPSTLESLTRSAANASANRNRSGRKAPDNIIKEDQLSDGNFGYHTISVLPPALKCLVYLWEELTGNCIQALTQQLIASSPVYPKAKRFDKSVVKSDAKDKTVTV</sequence>
<dbReference type="PANTHER" id="PTHR45943">
    <property type="entry name" value="E3 UBIQUITIN-PROTEIN LIGASE MYCBP2"/>
    <property type="match status" value="1"/>
</dbReference>
<feature type="region of interest" description="Disordered" evidence="1">
    <location>
        <begin position="181"/>
        <end position="202"/>
    </location>
</feature>
<protein>
    <submittedName>
        <fullName evidence="2">Uncharacterized protein</fullName>
    </submittedName>
</protein>
<dbReference type="PANTHER" id="PTHR45943:SF1">
    <property type="entry name" value="E3 UBIQUITIN-PROTEIN LIGASE MYCBP2"/>
    <property type="match status" value="1"/>
</dbReference>
<keyword evidence="3" id="KW-1185">Reference proteome</keyword>